<dbReference type="GO" id="GO:0046872">
    <property type="term" value="F:metal ion binding"/>
    <property type="evidence" value="ECO:0007669"/>
    <property type="project" value="UniProtKB-KW"/>
</dbReference>
<evidence type="ECO:0000256" key="2">
    <source>
        <dbReference type="ARBA" id="ARBA00001946"/>
    </source>
</evidence>
<sequence length="343" mass="38694">MILIGYTDHIDPRQHFLLPSLGLAMPMAMGVNVVFLIFWLLNRSKFAVVPIIGFLLCWGPVRRYCPVNIPSDPPKGAIKVLSFNVFMFNPWNTNQDETNPIVDYILNSGADIVCLQEASYDLQNPEKIYSTLASAYEYSDTVQKSSPQGDILALYSRYPIISRERIKYDSRYNLSEAYVLNINGQKVLLVNNHLESVGLSQEDKTSFSRLVHGEMQQGSSKKESKFLLRKLGEGSEKRASQADAVADYIAKKRSEGMSVIVCGDFNDSPISYTHRRIARGLTDCYVATGNGPGWSYHKSSIHVRIDNILCSSEWKPYAAKVDNTCPYSDHYPIICWLTPRGKR</sequence>
<dbReference type="Pfam" id="PF03372">
    <property type="entry name" value="Exo_endo_phos"/>
    <property type="match status" value="1"/>
</dbReference>
<dbReference type="Proteomes" id="UP000825483">
    <property type="component" value="Unassembled WGS sequence"/>
</dbReference>
<evidence type="ECO:0000313" key="11">
    <source>
        <dbReference type="EMBL" id="GJG60064.1"/>
    </source>
</evidence>
<keyword evidence="5" id="KW-0227">DNA damage</keyword>
<dbReference type="InterPro" id="IPR005135">
    <property type="entry name" value="Endo/exonuclease/phosphatase"/>
</dbReference>
<evidence type="ECO:0000256" key="9">
    <source>
        <dbReference type="SAM" id="Phobius"/>
    </source>
</evidence>
<keyword evidence="9" id="KW-0472">Membrane</keyword>
<dbReference type="CDD" id="cd09084">
    <property type="entry name" value="EEP-2"/>
    <property type="match status" value="1"/>
</dbReference>
<keyword evidence="3" id="KW-0540">Nuclease</keyword>
<dbReference type="Gene3D" id="3.60.10.10">
    <property type="entry name" value="Endonuclease/exonuclease/phosphatase"/>
    <property type="match status" value="1"/>
</dbReference>
<keyword evidence="6" id="KW-0378">Hydrolase</keyword>
<evidence type="ECO:0000256" key="4">
    <source>
        <dbReference type="ARBA" id="ARBA00022723"/>
    </source>
</evidence>
<evidence type="ECO:0000313" key="12">
    <source>
        <dbReference type="Proteomes" id="UP000825483"/>
    </source>
</evidence>
<evidence type="ECO:0000259" key="10">
    <source>
        <dbReference type="Pfam" id="PF03372"/>
    </source>
</evidence>
<comment type="cofactor">
    <cofactor evidence="1">
        <name>Mn(2+)</name>
        <dbReference type="ChEBI" id="CHEBI:29035"/>
    </cofactor>
</comment>
<protein>
    <submittedName>
        <fullName evidence="11">Endonuclease</fullName>
    </submittedName>
</protein>
<reference evidence="11" key="1">
    <citation type="journal article" date="2022" name="Int. J. Syst. Evol. Microbiol.">
        <title>Prevotella lacticifex sp. nov., isolated from the rumen of cows.</title>
        <authorList>
            <person name="Shinkai T."/>
            <person name="Ikeyama N."/>
            <person name="Kumagai M."/>
            <person name="Ohmori H."/>
            <person name="Sakamoto M."/>
            <person name="Ohkuma M."/>
            <person name="Mitsumori M."/>
        </authorList>
    </citation>
    <scope>NUCLEOTIDE SEQUENCE</scope>
    <source>
        <strain evidence="11">R5076</strain>
    </source>
</reference>
<dbReference type="InterPro" id="IPR051547">
    <property type="entry name" value="TDP2-like"/>
</dbReference>
<evidence type="ECO:0000256" key="6">
    <source>
        <dbReference type="ARBA" id="ARBA00022801"/>
    </source>
</evidence>
<dbReference type="GO" id="GO:0016787">
    <property type="term" value="F:hydrolase activity"/>
    <property type="evidence" value="ECO:0007669"/>
    <property type="project" value="UniProtKB-KW"/>
</dbReference>
<dbReference type="GO" id="GO:0004519">
    <property type="term" value="F:endonuclease activity"/>
    <property type="evidence" value="ECO:0007669"/>
    <property type="project" value="UniProtKB-KW"/>
</dbReference>
<gene>
    <name evidence="11" type="ORF">PRLR5076_29150</name>
</gene>
<dbReference type="PANTHER" id="PTHR15822:SF4">
    <property type="entry name" value="TYROSYL-DNA PHOSPHODIESTERASE 2"/>
    <property type="match status" value="1"/>
</dbReference>
<keyword evidence="8" id="KW-0234">DNA repair</keyword>
<evidence type="ECO:0000256" key="7">
    <source>
        <dbReference type="ARBA" id="ARBA00022842"/>
    </source>
</evidence>
<comment type="caution">
    <text evidence="11">The sequence shown here is derived from an EMBL/GenBank/DDBJ whole genome shotgun (WGS) entry which is preliminary data.</text>
</comment>
<keyword evidence="9" id="KW-0812">Transmembrane</keyword>
<dbReference type="GO" id="GO:0006281">
    <property type="term" value="P:DNA repair"/>
    <property type="evidence" value="ECO:0007669"/>
    <property type="project" value="UniProtKB-KW"/>
</dbReference>
<feature type="transmembrane region" description="Helical" evidence="9">
    <location>
        <begin position="21"/>
        <end position="41"/>
    </location>
</feature>
<evidence type="ECO:0000256" key="1">
    <source>
        <dbReference type="ARBA" id="ARBA00001936"/>
    </source>
</evidence>
<organism evidence="11 12">
    <name type="scientific">Prevotella lacticifex</name>
    <dbReference type="NCBI Taxonomy" id="2854755"/>
    <lineage>
        <taxon>Bacteria</taxon>
        <taxon>Pseudomonadati</taxon>
        <taxon>Bacteroidota</taxon>
        <taxon>Bacteroidia</taxon>
        <taxon>Bacteroidales</taxon>
        <taxon>Prevotellaceae</taxon>
        <taxon>Prevotella</taxon>
    </lineage>
</organism>
<proteinExistence type="predicted"/>
<evidence type="ECO:0000256" key="8">
    <source>
        <dbReference type="ARBA" id="ARBA00023204"/>
    </source>
</evidence>
<dbReference type="PANTHER" id="PTHR15822">
    <property type="entry name" value="TRAF AND TNF RECEPTOR-ASSOCIATED PROTEIN"/>
    <property type="match status" value="1"/>
</dbReference>
<dbReference type="AlphaFoldDB" id="A0A9R1CYQ2"/>
<dbReference type="SUPFAM" id="SSF56219">
    <property type="entry name" value="DNase I-like"/>
    <property type="match status" value="1"/>
</dbReference>
<name>A0A9R1CYQ2_9BACT</name>
<dbReference type="InterPro" id="IPR036691">
    <property type="entry name" value="Endo/exonu/phosph_ase_sf"/>
</dbReference>
<keyword evidence="12" id="KW-1185">Reference proteome</keyword>
<dbReference type="EMBL" id="BPUB01000002">
    <property type="protein sequence ID" value="GJG60064.1"/>
    <property type="molecule type" value="Genomic_DNA"/>
</dbReference>
<accession>A0A9R1CYQ2</accession>
<keyword evidence="4" id="KW-0479">Metal-binding</keyword>
<keyword evidence="11" id="KW-0255">Endonuclease</keyword>
<keyword evidence="9" id="KW-1133">Transmembrane helix</keyword>
<evidence type="ECO:0000256" key="3">
    <source>
        <dbReference type="ARBA" id="ARBA00022722"/>
    </source>
</evidence>
<comment type="cofactor">
    <cofactor evidence="2">
        <name>Mg(2+)</name>
        <dbReference type="ChEBI" id="CHEBI:18420"/>
    </cofactor>
</comment>
<keyword evidence="7" id="KW-0460">Magnesium</keyword>
<evidence type="ECO:0000256" key="5">
    <source>
        <dbReference type="ARBA" id="ARBA00022763"/>
    </source>
</evidence>
<feature type="domain" description="Endonuclease/exonuclease/phosphatase" evidence="10">
    <location>
        <begin position="81"/>
        <end position="330"/>
    </location>
</feature>